<reference evidence="1 2" key="1">
    <citation type="journal article" date="2023" name="Int. J. Syst. Evol. Microbiol.">
        <title>The observation of taxonomic boundaries for the 16SrII and 16SrXXV phytoplasmas using genome-based delimitation.</title>
        <authorList>
            <person name="Rodrigues Jardim B."/>
            <person name="Tran-Nguyen L.T.T."/>
            <person name="Gambley C."/>
            <person name="Al-Sadi A.M."/>
            <person name="Al-Subhi A.M."/>
            <person name="Foissac X."/>
            <person name="Salar P."/>
            <person name="Cai H."/>
            <person name="Yang J.Y."/>
            <person name="Davis R."/>
            <person name="Jones L."/>
            <person name="Rodoni B."/>
            <person name="Constable F.E."/>
        </authorList>
    </citation>
    <scope>NUCLEOTIDE SEQUENCE [LARGE SCALE GENOMIC DNA]</scope>
    <source>
        <strain evidence="1">BAWM-322</strain>
    </source>
</reference>
<dbReference type="Gene3D" id="3.40.91.80">
    <property type="match status" value="1"/>
</dbReference>
<dbReference type="Proteomes" id="UP001382955">
    <property type="component" value="Unassembled WGS sequence"/>
</dbReference>
<evidence type="ECO:0000313" key="1">
    <source>
        <dbReference type="EMBL" id="MEK0312178.1"/>
    </source>
</evidence>
<organism evidence="1 2">
    <name type="scientific">Candidatus Phytoplasma fabacearum</name>
    <dbReference type="NCBI Taxonomy" id="2982628"/>
    <lineage>
        <taxon>Bacteria</taxon>
        <taxon>Bacillati</taxon>
        <taxon>Mycoplasmatota</taxon>
        <taxon>Mollicutes</taxon>
        <taxon>Acholeplasmatales</taxon>
        <taxon>Acholeplasmataceae</taxon>
        <taxon>Candidatus Phytoplasma</taxon>
        <taxon>16SrII (Peanut WB group)</taxon>
    </lineage>
</organism>
<dbReference type="InterPro" id="IPR038365">
    <property type="entry name" value="EcoRII_C_sf"/>
</dbReference>
<gene>
    <name evidence="1" type="ORF">OC725_02805</name>
</gene>
<proteinExistence type="predicted"/>
<comment type="caution">
    <text evidence="1">The sequence shown here is derived from an EMBL/GenBank/DDBJ whole genome shotgun (WGS) entry which is preliminary data.</text>
</comment>
<protein>
    <submittedName>
        <fullName evidence="1">Uncharacterized protein</fullName>
    </submittedName>
</protein>
<name>A0ABU8ZUH1_9MOLU</name>
<evidence type="ECO:0000313" key="2">
    <source>
        <dbReference type="Proteomes" id="UP001382955"/>
    </source>
</evidence>
<sequence length="190" mass="22604">MLTIEILNTFFQATHLELPFHVYMQKNHSLLNQYFKKHSINEQKQHVLRGKINELLILRYLKSQGINNLYPQAYLFFIPDIKFDLVLFSQTKRIFGFSIKTCLRERYKQAVIEGQQLKKLDSRFRYYLLTNDTQEAERLNQKITQGIVPGIDAVINCFSPQADLFIQNLLTQQFTIFTDINLIKKNKKRR</sequence>
<dbReference type="EMBL" id="JAOSIK010000054">
    <property type="protein sequence ID" value="MEK0312178.1"/>
    <property type="molecule type" value="Genomic_DNA"/>
</dbReference>
<accession>A0ABU8ZUH1</accession>
<keyword evidence="2" id="KW-1185">Reference proteome</keyword>
<dbReference type="RefSeq" id="WP_340495534.1">
    <property type="nucleotide sequence ID" value="NZ_JAOSIK010000054.1"/>
</dbReference>